<dbReference type="InterPro" id="IPR045886">
    <property type="entry name" value="ThiF/MoeB/HesA"/>
</dbReference>
<evidence type="ECO:0000313" key="8">
    <source>
        <dbReference type="Proteomes" id="UP000691718"/>
    </source>
</evidence>
<evidence type="ECO:0000256" key="1">
    <source>
        <dbReference type="ARBA" id="ARBA00005032"/>
    </source>
</evidence>
<evidence type="ECO:0000256" key="5">
    <source>
        <dbReference type="PIRNR" id="PIRNR039099"/>
    </source>
</evidence>
<evidence type="ECO:0000259" key="6">
    <source>
        <dbReference type="Pfam" id="PF00899"/>
    </source>
</evidence>
<protein>
    <recommendedName>
        <fullName evidence="3 5">NEDD8-activating enzyme E1 regulatory subunit</fullName>
    </recommendedName>
</protein>
<dbReference type="PANTHER" id="PTHR10953:SF29">
    <property type="entry name" value="NEDD8-ACTIVATING ENZYME E1 REGULATORY SUBUNIT"/>
    <property type="match status" value="1"/>
</dbReference>
<dbReference type="EMBL" id="CAJQZP010000209">
    <property type="protein sequence ID" value="CAG4945455.1"/>
    <property type="molecule type" value="Genomic_DNA"/>
</dbReference>
<dbReference type="GO" id="GO:0005737">
    <property type="term" value="C:cytoplasm"/>
    <property type="evidence" value="ECO:0007669"/>
    <property type="project" value="TreeGrafter"/>
</dbReference>
<dbReference type="OrthoDB" id="1708823at2759"/>
<comment type="similarity">
    <text evidence="2 5">Belongs to the ubiquitin-activating E1 family. ULA1 subfamily.</text>
</comment>
<evidence type="ECO:0000313" key="7">
    <source>
        <dbReference type="EMBL" id="CAG4945455.1"/>
    </source>
</evidence>
<dbReference type="InterPro" id="IPR000594">
    <property type="entry name" value="ThiF_NAD_FAD-bd"/>
</dbReference>
<sequence length="542" mass="61442">MNGFESKSVEELGLKKEQSEKNKQYDRQLRLWGDHGQAALENGHICLINATALGTEILKSIVLPGVGAVTIVDDNIVSDEDIGSNFFLESSSKNLNRGSESLRLILELNPAVQGYAVQETTDQILQENPDFFKNFSVVIASSLGEKTIQNLSHHLWEINVPLIFCRSVGFLGSFRIQIKEHPIIESHPDNEQYDLRLDVPFQTLFDYLNSFDIDELDLKDHGHIPWIVILYKAVKKWQISNSNSWPMSRKEKNEIKEIIQQFKRVDDNGMPIYEENFEESLRAVNTSLTPTFLPVKIQELIYNSSAINLTKESTPFWIMCSALRAFVEAEGKGKLPVRGVLPDMTASTDHYVTLQNIYRNQAALDAELVYRKVQEIVAQLHCDSITEAEVKLFCRHAHDLHLIKGSCITSEYQFSNTVSSYIARYLEEPDIMMVHYILLRAAEMFRSEHCRAPGEWEPESDIAKLKTCVSKLLTDISCSPFPKDDHIHEMCRYGGAEIHSVSAFLGGCVAHEAIKIVTKQYKPVNNTLIYDGASTNTATFTF</sequence>
<dbReference type="CDD" id="cd01493">
    <property type="entry name" value="APPBP1_RUB"/>
    <property type="match status" value="1"/>
</dbReference>
<feature type="domain" description="THIF-type NAD/FAD binding fold" evidence="6">
    <location>
        <begin position="25"/>
        <end position="538"/>
    </location>
</feature>
<comment type="pathway">
    <text evidence="1 5">Protein modification; protein neddylation.</text>
</comment>
<organism evidence="7 8">
    <name type="scientific">Parnassius apollo</name>
    <name type="common">Apollo butterfly</name>
    <name type="synonym">Papilio apollo</name>
    <dbReference type="NCBI Taxonomy" id="110799"/>
    <lineage>
        <taxon>Eukaryota</taxon>
        <taxon>Metazoa</taxon>
        <taxon>Ecdysozoa</taxon>
        <taxon>Arthropoda</taxon>
        <taxon>Hexapoda</taxon>
        <taxon>Insecta</taxon>
        <taxon>Pterygota</taxon>
        <taxon>Neoptera</taxon>
        <taxon>Endopterygota</taxon>
        <taxon>Lepidoptera</taxon>
        <taxon>Glossata</taxon>
        <taxon>Ditrysia</taxon>
        <taxon>Papilionoidea</taxon>
        <taxon>Papilionidae</taxon>
        <taxon>Parnassiinae</taxon>
        <taxon>Parnassini</taxon>
        <taxon>Parnassius</taxon>
        <taxon>Parnassius</taxon>
    </lineage>
</organism>
<dbReference type="Pfam" id="PF00899">
    <property type="entry name" value="ThiF"/>
    <property type="match status" value="1"/>
</dbReference>
<evidence type="ECO:0000256" key="2">
    <source>
        <dbReference type="ARBA" id="ARBA00006868"/>
    </source>
</evidence>
<dbReference type="Proteomes" id="UP000691718">
    <property type="component" value="Unassembled WGS sequence"/>
</dbReference>
<proteinExistence type="inferred from homology"/>
<dbReference type="FunFam" id="3.40.50.720:FF:000475">
    <property type="entry name" value="NEDD8-activating enzyme E1 regulatory subunit"/>
    <property type="match status" value="1"/>
</dbReference>
<keyword evidence="4 5" id="KW-0833">Ubl conjugation pathway</keyword>
<dbReference type="PIRSF" id="PIRSF039099">
    <property type="entry name" value="APP-BP1"/>
    <property type="match status" value="1"/>
</dbReference>
<reference evidence="7" key="1">
    <citation type="submission" date="2021-04" db="EMBL/GenBank/DDBJ databases">
        <authorList>
            <person name="Tunstrom K."/>
        </authorList>
    </citation>
    <scope>NUCLEOTIDE SEQUENCE</scope>
</reference>
<accession>A0A8S3W8D5</accession>
<evidence type="ECO:0000256" key="4">
    <source>
        <dbReference type="ARBA" id="ARBA00022786"/>
    </source>
</evidence>
<keyword evidence="8" id="KW-1185">Reference proteome</keyword>
<dbReference type="InterPro" id="IPR030667">
    <property type="entry name" value="APP-BP1"/>
</dbReference>
<evidence type="ECO:0000256" key="3">
    <source>
        <dbReference type="ARBA" id="ARBA00015407"/>
    </source>
</evidence>
<dbReference type="GO" id="GO:0019781">
    <property type="term" value="F:NEDD8 activating enzyme activity"/>
    <property type="evidence" value="ECO:0007669"/>
    <property type="project" value="TreeGrafter"/>
</dbReference>
<dbReference type="GO" id="GO:0045116">
    <property type="term" value="P:protein neddylation"/>
    <property type="evidence" value="ECO:0007669"/>
    <property type="project" value="TreeGrafter"/>
</dbReference>
<gene>
    <name evidence="7" type="ORF">PAPOLLO_LOCUS3078</name>
</gene>
<dbReference type="AlphaFoldDB" id="A0A8S3W8D5"/>
<name>A0A8S3W8D5_PARAO</name>
<dbReference type="PANTHER" id="PTHR10953">
    <property type="entry name" value="UBIQUITIN-ACTIVATING ENZYME E1"/>
    <property type="match status" value="1"/>
</dbReference>
<comment type="caution">
    <text evidence="7">The sequence shown here is derived from an EMBL/GenBank/DDBJ whole genome shotgun (WGS) entry which is preliminary data.</text>
</comment>